<feature type="compositionally biased region" description="Polar residues" evidence="1">
    <location>
        <begin position="394"/>
        <end position="415"/>
    </location>
</feature>
<evidence type="ECO:0000256" key="2">
    <source>
        <dbReference type="SAM" id="Phobius"/>
    </source>
</evidence>
<gene>
    <name evidence="3" type="ORF">QQS21_001440</name>
</gene>
<feature type="region of interest" description="Disordered" evidence="1">
    <location>
        <begin position="306"/>
        <end position="441"/>
    </location>
</feature>
<name>A0AAJ0D0K5_9HYPO</name>
<keyword evidence="2" id="KW-0472">Membrane</keyword>
<dbReference type="AlphaFoldDB" id="A0AAJ0D0K5"/>
<evidence type="ECO:0000256" key="1">
    <source>
        <dbReference type="SAM" id="MobiDB-lite"/>
    </source>
</evidence>
<feature type="compositionally biased region" description="Gly residues" evidence="1">
    <location>
        <begin position="246"/>
        <end position="255"/>
    </location>
</feature>
<evidence type="ECO:0000313" key="4">
    <source>
        <dbReference type="Proteomes" id="UP001251528"/>
    </source>
</evidence>
<feature type="region of interest" description="Disordered" evidence="1">
    <location>
        <begin position="226"/>
        <end position="266"/>
    </location>
</feature>
<keyword evidence="2" id="KW-1133">Transmembrane helix</keyword>
<accession>A0AAJ0D0K5</accession>
<evidence type="ECO:0000313" key="3">
    <source>
        <dbReference type="EMBL" id="KAK2612502.1"/>
    </source>
</evidence>
<proteinExistence type="predicted"/>
<keyword evidence="2" id="KW-0812">Transmembrane</keyword>
<feature type="compositionally biased region" description="Polar residues" evidence="1">
    <location>
        <begin position="330"/>
        <end position="343"/>
    </location>
</feature>
<dbReference type="Proteomes" id="UP001251528">
    <property type="component" value="Unassembled WGS sequence"/>
</dbReference>
<reference evidence="3" key="1">
    <citation type="submission" date="2023-06" db="EMBL/GenBank/DDBJ databases">
        <title>Conoideocrella luteorostrata (Hypocreales: Clavicipitaceae), a potential biocontrol fungus for elongate hemlock scale in United States Christmas tree production areas.</title>
        <authorList>
            <person name="Barrett H."/>
            <person name="Lovett B."/>
            <person name="Macias A.M."/>
            <person name="Stajich J.E."/>
            <person name="Kasson M.T."/>
        </authorList>
    </citation>
    <scope>NUCLEOTIDE SEQUENCE</scope>
    <source>
        <strain evidence="3">ARSEF 14590</strain>
    </source>
</reference>
<dbReference type="EMBL" id="JASWJB010000015">
    <property type="protein sequence ID" value="KAK2612502.1"/>
    <property type="molecule type" value="Genomic_DNA"/>
</dbReference>
<protein>
    <submittedName>
        <fullName evidence="3">Uncharacterized protein</fullName>
    </submittedName>
</protein>
<organism evidence="3 4">
    <name type="scientific">Conoideocrella luteorostrata</name>
    <dbReference type="NCBI Taxonomy" id="1105319"/>
    <lineage>
        <taxon>Eukaryota</taxon>
        <taxon>Fungi</taxon>
        <taxon>Dikarya</taxon>
        <taxon>Ascomycota</taxon>
        <taxon>Pezizomycotina</taxon>
        <taxon>Sordariomycetes</taxon>
        <taxon>Hypocreomycetidae</taxon>
        <taxon>Hypocreales</taxon>
        <taxon>Clavicipitaceae</taxon>
        <taxon>Conoideocrella</taxon>
    </lineage>
</organism>
<comment type="caution">
    <text evidence="3">The sequence shown here is derived from an EMBL/GenBank/DDBJ whole genome shotgun (WGS) entry which is preliminary data.</text>
</comment>
<feature type="compositionally biased region" description="Low complexity" evidence="1">
    <location>
        <begin position="233"/>
        <end position="244"/>
    </location>
</feature>
<sequence length="441" mass="46055">MAKYCDPDKTITFATPTANVVNAYITELSQMSYLPPCARSGLSYAVMGDMSSKCPKDASLYAPCVCNSDRAKAVSETLSKSVRSSCSNDEDVTAAQGFFNQYCAMNSGTTSFAGPQQPPGDMTYYITALPQYKSLRACAQSAMSYAILAQTEYQCGTGPQALASCACLKSGMRGKVSSTLTSQVKGYCSSTATDDVTSAISVWEYYCSAAENKVVAKVSESISEAKPAATAVPSRSRPGSSLPSETGGGGGGGGTSNKNDPNNDGSGGGTNKVAVIAASVLGAIVAIALAVGLFFFFRRRNRRKQRGEQLNANSGGGYDANGSAKYASPSVVTSMPELSTPSHSPRPELQGNATSLPSELPPHQGWARSELQGNGMQGQHLWPNQSPYEAMAPNSGSQVSPQSTIPNYGSPTAVSHNGGDGGYWRPHGGEAYELGSNMPRR</sequence>
<keyword evidence="4" id="KW-1185">Reference proteome</keyword>
<feature type="transmembrane region" description="Helical" evidence="2">
    <location>
        <begin position="273"/>
        <end position="297"/>
    </location>
</feature>